<dbReference type="GO" id="GO:0016829">
    <property type="term" value="F:lyase activity"/>
    <property type="evidence" value="ECO:0007669"/>
    <property type="project" value="UniProtKB-KW"/>
</dbReference>
<keyword evidence="6" id="KW-1185">Reference proteome</keyword>
<dbReference type="PANTHER" id="PTHR11941">
    <property type="entry name" value="ENOYL-COA HYDRATASE-RELATED"/>
    <property type="match status" value="1"/>
</dbReference>
<dbReference type="InterPro" id="IPR029045">
    <property type="entry name" value="ClpP/crotonase-like_dom_sf"/>
</dbReference>
<keyword evidence="3" id="KW-0456">Lyase</keyword>
<dbReference type="Pfam" id="PF00378">
    <property type="entry name" value="ECH_1"/>
    <property type="match status" value="1"/>
</dbReference>
<proteinExistence type="inferred from homology"/>
<comment type="caution">
    <text evidence="5">The sequence shown here is derived from an EMBL/GenBank/DDBJ whole genome shotgun (WGS) entry which is preliminary data.</text>
</comment>
<reference evidence="5 6" key="1">
    <citation type="journal article" date="2014" name="Int. J. Syst. Evol. Microbiol.">
        <title>Complete genome sequence of Corynebacterium casei LMG S-19264T (=DSM 44701T), isolated from a smear-ripened cheese.</title>
        <authorList>
            <consortium name="US DOE Joint Genome Institute (JGI-PGF)"/>
            <person name="Walter F."/>
            <person name="Albersmeier A."/>
            <person name="Kalinowski J."/>
            <person name="Ruckert C."/>
        </authorList>
    </citation>
    <scope>NUCLEOTIDE SEQUENCE [LARGE SCALE GENOMIC DNA]</scope>
    <source>
        <strain evidence="5 6">CGMCC 4.7111</strain>
    </source>
</reference>
<evidence type="ECO:0000313" key="5">
    <source>
        <dbReference type="EMBL" id="GGN76297.1"/>
    </source>
</evidence>
<gene>
    <name evidence="5" type="ORF">GCM10011579_057200</name>
</gene>
<evidence type="ECO:0000313" key="6">
    <source>
        <dbReference type="Proteomes" id="UP000600365"/>
    </source>
</evidence>
<organism evidence="5 6">
    <name type="scientific">Streptomyces albiflavescens</name>
    <dbReference type="NCBI Taxonomy" id="1623582"/>
    <lineage>
        <taxon>Bacteria</taxon>
        <taxon>Bacillati</taxon>
        <taxon>Actinomycetota</taxon>
        <taxon>Actinomycetes</taxon>
        <taxon>Kitasatosporales</taxon>
        <taxon>Streptomycetaceae</taxon>
        <taxon>Streptomyces</taxon>
    </lineage>
</organism>
<dbReference type="NCBIfam" id="NF006100">
    <property type="entry name" value="PRK08252.1"/>
    <property type="match status" value="1"/>
</dbReference>
<dbReference type="SUPFAM" id="SSF52096">
    <property type="entry name" value="ClpP/crotonase"/>
    <property type="match status" value="1"/>
</dbReference>
<evidence type="ECO:0000256" key="4">
    <source>
        <dbReference type="RuleBase" id="RU003707"/>
    </source>
</evidence>
<dbReference type="RefSeq" id="WP_189188967.1">
    <property type="nucleotide sequence ID" value="NZ_BMMM01000011.1"/>
</dbReference>
<sequence length="260" mass="27035">MSTASEASGMVLHERRGSVLTITINRPAQKNAVDHEAAVQLAAAVDLLDADPELSVGVLTGAGGVFSAGMDLKAFAKGELPVIPGRGFGGLTDTAVRKPLIAAVEGWALGGGFEMVLACDLIVAAEDARFGLPEVTRGLVAAAGGLVRLPRRLPYHVAARVLLTGEPLTAAEGKEYGLVNELTPPGAALDGAQELAERVARNAPLALAAVKEVLRETQGLNERDAFTRQDEITSGLFSSEDAGEGARAFAEKRAPVWHGR</sequence>
<dbReference type="Gene3D" id="3.90.226.10">
    <property type="entry name" value="2-enoyl-CoA Hydratase, Chain A, domain 1"/>
    <property type="match status" value="1"/>
</dbReference>
<evidence type="ECO:0000256" key="1">
    <source>
        <dbReference type="ARBA" id="ARBA00005254"/>
    </source>
</evidence>
<accession>A0A917Y7X4</accession>
<dbReference type="Gene3D" id="1.10.12.10">
    <property type="entry name" value="Lyase 2-enoyl-coa Hydratase, Chain A, domain 2"/>
    <property type="match status" value="1"/>
</dbReference>
<dbReference type="EMBL" id="BMMM01000011">
    <property type="protein sequence ID" value="GGN76297.1"/>
    <property type="molecule type" value="Genomic_DNA"/>
</dbReference>
<name>A0A917Y7X4_9ACTN</name>
<dbReference type="InterPro" id="IPR018376">
    <property type="entry name" value="Enoyl-CoA_hyd/isom_CS"/>
</dbReference>
<keyword evidence="2" id="KW-0443">Lipid metabolism</keyword>
<dbReference type="InterPro" id="IPR001753">
    <property type="entry name" value="Enoyl-CoA_hydra/iso"/>
</dbReference>
<evidence type="ECO:0000256" key="2">
    <source>
        <dbReference type="ARBA" id="ARBA00023098"/>
    </source>
</evidence>
<dbReference type="CDD" id="cd06558">
    <property type="entry name" value="crotonase-like"/>
    <property type="match status" value="1"/>
</dbReference>
<dbReference type="PANTHER" id="PTHR11941:SF169">
    <property type="entry name" value="(7AS)-7A-METHYL-1,5-DIOXO-2,3,5,6,7,7A-HEXAHYDRO-1H-INDENE-CARBOXYL-COA HYDROLASE"/>
    <property type="match status" value="1"/>
</dbReference>
<protein>
    <submittedName>
        <fullName evidence="5">Enoyl CoA dehydratase/isomerase</fullName>
    </submittedName>
</protein>
<dbReference type="PROSITE" id="PS00166">
    <property type="entry name" value="ENOYL_COA_HYDRATASE"/>
    <property type="match status" value="1"/>
</dbReference>
<dbReference type="InterPro" id="IPR014748">
    <property type="entry name" value="Enoyl-CoA_hydra_C"/>
</dbReference>
<dbReference type="AlphaFoldDB" id="A0A917Y7X4"/>
<evidence type="ECO:0000256" key="3">
    <source>
        <dbReference type="ARBA" id="ARBA00023239"/>
    </source>
</evidence>
<dbReference type="Proteomes" id="UP000600365">
    <property type="component" value="Unassembled WGS sequence"/>
</dbReference>
<dbReference type="GO" id="GO:0006635">
    <property type="term" value="P:fatty acid beta-oxidation"/>
    <property type="evidence" value="ECO:0007669"/>
    <property type="project" value="TreeGrafter"/>
</dbReference>
<comment type="similarity">
    <text evidence="1 4">Belongs to the enoyl-CoA hydratase/isomerase family.</text>
</comment>